<dbReference type="EMBL" id="SCFV01000007">
    <property type="protein sequence ID" value="TRO16538.1"/>
    <property type="molecule type" value="Genomic_DNA"/>
</dbReference>
<evidence type="ECO:0000256" key="1">
    <source>
        <dbReference type="ARBA" id="ARBA00022679"/>
    </source>
</evidence>
<dbReference type="PANTHER" id="PTHR43793:SF1">
    <property type="entry name" value="FAD SYNTHASE"/>
    <property type="match status" value="1"/>
</dbReference>
<dbReference type="Pfam" id="PF01467">
    <property type="entry name" value="CTP_transf_like"/>
    <property type="match status" value="1"/>
</dbReference>
<protein>
    <submittedName>
        <fullName evidence="4">Glycerol-3-phosphate cytidylyltransferase</fullName>
    </submittedName>
</protein>
<gene>
    <name evidence="4" type="ORF">EQ836_14695</name>
</gene>
<evidence type="ECO:0000313" key="5">
    <source>
        <dbReference type="Proteomes" id="UP000317327"/>
    </source>
</evidence>
<name>A0ABD7RV45_ECTME</name>
<feature type="domain" description="MH2" evidence="3">
    <location>
        <begin position="106"/>
        <end position="145"/>
    </location>
</feature>
<dbReference type="PROSITE" id="PS51076">
    <property type="entry name" value="MH2"/>
    <property type="match status" value="1"/>
</dbReference>
<dbReference type="InterPro" id="IPR050385">
    <property type="entry name" value="Archaeal_FAD_synthase"/>
</dbReference>
<reference evidence="4 5" key="1">
    <citation type="submission" date="2019-01" db="EMBL/GenBank/DDBJ databases">
        <title>Whole genome shotgun sequencing of Pseudomonas spp. isolated by its ability to degrade furfural.</title>
        <authorList>
            <person name="Donoso R."/>
            <person name="Farkas C."/>
            <person name="Villegas P."/>
            <person name="Gonzales-Toro F."/>
            <person name="Guajardo-Parra M."/>
            <person name="Araya-Nail M."/>
            <person name="Morgante V."/>
            <person name="Perez-Pantoja D."/>
        </authorList>
    </citation>
    <scope>NUCLEOTIDE SEQUENCE [LARGE SCALE GENOMIC DNA]</scope>
    <source>
        <strain evidence="4 5">VN231</strain>
    </source>
</reference>
<evidence type="ECO:0000259" key="3">
    <source>
        <dbReference type="PROSITE" id="PS51076"/>
    </source>
</evidence>
<keyword evidence="2 4" id="KW-0548">Nucleotidyltransferase</keyword>
<proteinExistence type="predicted"/>
<dbReference type="RefSeq" id="WP_143502032.1">
    <property type="nucleotide sequence ID" value="NZ_SCFV01000007.1"/>
</dbReference>
<comment type="caution">
    <text evidence="4">The sequence shown here is derived from an EMBL/GenBank/DDBJ whole genome shotgun (WGS) entry which is preliminary data.</text>
</comment>
<dbReference type="AlphaFoldDB" id="A0ABD7RV45"/>
<evidence type="ECO:0000256" key="2">
    <source>
        <dbReference type="ARBA" id="ARBA00022695"/>
    </source>
</evidence>
<dbReference type="Proteomes" id="UP000317327">
    <property type="component" value="Unassembled WGS sequence"/>
</dbReference>
<organism evidence="4 5">
    <name type="scientific">Ectopseudomonas mendocina</name>
    <name type="common">Pseudomonas mendocina</name>
    <dbReference type="NCBI Taxonomy" id="300"/>
    <lineage>
        <taxon>Bacteria</taxon>
        <taxon>Pseudomonadati</taxon>
        <taxon>Pseudomonadota</taxon>
        <taxon>Gammaproteobacteria</taxon>
        <taxon>Pseudomonadales</taxon>
        <taxon>Pseudomonadaceae</taxon>
        <taxon>Ectopseudomonas</taxon>
    </lineage>
</organism>
<dbReference type="InterPro" id="IPR004821">
    <property type="entry name" value="Cyt_trans-like"/>
</dbReference>
<dbReference type="Gene3D" id="3.40.50.620">
    <property type="entry name" value="HUPs"/>
    <property type="match status" value="1"/>
</dbReference>
<dbReference type="GO" id="GO:0016779">
    <property type="term" value="F:nucleotidyltransferase activity"/>
    <property type="evidence" value="ECO:0007669"/>
    <property type="project" value="UniProtKB-KW"/>
</dbReference>
<evidence type="ECO:0000313" key="4">
    <source>
        <dbReference type="EMBL" id="TRO16538.1"/>
    </source>
</evidence>
<dbReference type="SUPFAM" id="SSF52374">
    <property type="entry name" value="Nucleotidylyl transferase"/>
    <property type="match status" value="1"/>
</dbReference>
<dbReference type="InterPro" id="IPR001132">
    <property type="entry name" value="SMAD_dom_Dwarfin-type"/>
</dbReference>
<keyword evidence="1" id="KW-0808">Transferase</keyword>
<dbReference type="PANTHER" id="PTHR43793">
    <property type="entry name" value="FAD SYNTHASE"/>
    <property type="match status" value="1"/>
</dbReference>
<dbReference type="InterPro" id="IPR014729">
    <property type="entry name" value="Rossmann-like_a/b/a_fold"/>
</dbReference>
<accession>A0ABD7RV45</accession>
<sequence>MSRTVITYGTFDMFHVGHLRLLKRMRELGERIIVAVSTDEFNALKGKKALIPYEERREILEALRFVDLVIPESSWEQKADDIRQYGVDCFVMGNDWQGHFDHLEKWCEVVYLERTKNVSSSYLRQAAGGLMLGESVSLDAMADSD</sequence>
<dbReference type="NCBIfam" id="TIGR00125">
    <property type="entry name" value="cyt_tran_rel"/>
    <property type="match status" value="1"/>
</dbReference>